<evidence type="ECO:0000256" key="3">
    <source>
        <dbReference type="ARBA" id="ARBA00022473"/>
    </source>
</evidence>
<comment type="PTM">
    <text evidence="9">PSK-alpha is produced by endopeptidase digestion. PSK-beta is produced from PSK-alpha by exopeptidase digestion.</text>
</comment>
<sequence>MMKQNVYFLLLVVVVSMVISSQGSARFLVNNLRVKEEVKLPNKAIDGDSIDKIGNSNLNRLMGLEEYSCEDENDQKCIKRRVLEEVHLDYIYTQHHNHP</sequence>
<reference evidence="10 11" key="1">
    <citation type="journal article" date="2014" name="Nat. Genet.">
        <title>Genome sequence of the hot pepper provides insights into the evolution of pungency in Capsicum species.</title>
        <authorList>
            <person name="Kim S."/>
            <person name="Park M."/>
            <person name="Yeom S.I."/>
            <person name="Kim Y.M."/>
            <person name="Lee J.M."/>
            <person name="Lee H.A."/>
            <person name="Seo E."/>
            <person name="Choi J."/>
            <person name="Cheong K."/>
            <person name="Kim K.T."/>
            <person name="Jung K."/>
            <person name="Lee G.W."/>
            <person name="Oh S.K."/>
            <person name="Bae C."/>
            <person name="Kim S.B."/>
            <person name="Lee H.Y."/>
            <person name="Kim S.Y."/>
            <person name="Kim M.S."/>
            <person name="Kang B.C."/>
            <person name="Jo Y.D."/>
            <person name="Yang H.B."/>
            <person name="Jeong H.J."/>
            <person name="Kang W.H."/>
            <person name="Kwon J.K."/>
            <person name="Shin C."/>
            <person name="Lim J.Y."/>
            <person name="Park J.H."/>
            <person name="Huh J.H."/>
            <person name="Kim J.S."/>
            <person name="Kim B.D."/>
            <person name="Cohen O."/>
            <person name="Paran I."/>
            <person name="Suh M.C."/>
            <person name="Lee S.B."/>
            <person name="Kim Y.K."/>
            <person name="Shin Y."/>
            <person name="Noh S.J."/>
            <person name="Park J."/>
            <person name="Seo Y.S."/>
            <person name="Kwon S.Y."/>
            <person name="Kim H.A."/>
            <person name="Park J.M."/>
            <person name="Kim H.J."/>
            <person name="Choi S.B."/>
            <person name="Bosland P.W."/>
            <person name="Reeves G."/>
            <person name="Jo S.H."/>
            <person name="Lee B.W."/>
            <person name="Cho H.T."/>
            <person name="Choi H.S."/>
            <person name="Lee M.S."/>
            <person name="Yu Y."/>
            <person name="Do Choi Y."/>
            <person name="Park B.S."/>
            <person name="van Deynze A."/>
            <person name="Ashrafi H."/>
            <person name="Hill T."/>
            <person name="Kim W.T."/>
            <person name="Pai H.S."/>
            <person name="Ahn H.K."/>
            <person name="Yeam I."/>
            <person name="Giovannoni J.J."/>
            <person name="Rose J.K."/>
            <person name="Sorensen I."/>
            <person name="Lee S.J."/>
            <person name="Kim R.W."/>
            <person name="Choi I.Y."/>
            <person name="Choi B.S."/>
            <person name="Lim J.S."/>
            <person name="Lee Y.H."/>
            <person name="Choi D."/>
        </authorList>
    </citation>
    <scope>NUCLEOTIDE SEQUENCE [LARGE SCALE GENOMIC DNA]</scope>
    <source>
        <strain evidence="11">cv. CM334</strain>
    </source>
</reference>
<dbReference type="PANTHER" id="PTHR33285">
    <property type="entry name" value="PHYTOSULFOKINES 3"/>
    <property type="match status" value="1"/>
</dbReference>
<evidence type="ECO:0000256" key="4">
    <source>
        <dbReference type="ARBA" id="ARBA00022525"/>
    </source>
</evidence>
<evidence type="ECO:0000256" key="6">
    <source>
        <dbReference type="ARBA" id="ARBA00022729"/>
    </source>
</evidence>
<evidence type="ECO:0000256" key="9">
    <source>
        <dbReference type="RuleBase" id="RU368031"/>
    </source>
</evidence>
<accession>A0A1U8EHZ7</accession>
<dbReference type="KEGG" id="cann:107847110"/>
<dbReference type="STRING" id="4072.A0A1U8EHZ7"/>
<evidence type="ECO:0000256" key="8">
    <source>
        <dbReference type="ARBA" id="ARBA00023030"/>
    </source>
</evidence>
<keyword evidence="7 9" id="KW-0221">Differentiation</keyword>
<feature type="signal peptide" evidence="9">
    <location>
        <begin position="1"/>
        <end position="25"/>
    </location>
</feature>
<name>A0A1U8EHZ7_CAPAN</name>
<keyword evidence="6 9" id="KW-0732">Signal</keyword>
<comment type="function">
    <text evidence="9">Promotes plant cell differentiation, organogenesis and somatic embryogenesis as well as cell proliferation.</text>
</comment>
<dbReference type="AlphaFoldDB" id="A0A1U8EHZ7"/>
<dbReference type="OMA" id="MMKQNVY"/>
<comment type="similarity">
    <text evidence="2 9">Belongs to the phytosulfokine family.</text>
</comment>
<evidence type="ECO:0000256" key="1">
    <source>
        <dbReference type="ARBA" id="ARBA00004613"/>
    </source>
</evidence>
<keyword evidence="11" id="KW-1185">Reference proteome</keyword>
<reference evidence="10 11" key="2">
    <citation type="journal article" date="2017" name="Genome Biol.">
        <title>New reference genome sequences of hot pepper reveal the massive evolution of plant disease-resistance genes by retroduplication.</title>
        <authorList>
            <person name="Kim S."/>
            <person name="Park J."/>
            <person name="Yeom S.I."/>
            <person name="Kim Y.M."/>
            <person name="Seo E."/>
            <person name="Kim K.T."/>
            <person name="Kim M.S."/>
            <person name="Lee J.M."/>
            <person name="Cheong K."/>
            <person name="Shin H.S."/>
            <person name="Kim S.B."/>
            <person name="Han K."/>
            <person name="Lee J."/>
            <person name="Park M."/>
            <person name="Lee H.A."/>
            <person name="Lee H.Y."/>
            <person name="Lee Y."/>
            <person name="Oh S."/>
            <person name="Lee J.H."/>
            <person name="Choi E."/>
            <person name="Choi E."/>
            <person name="Lee S.E."/>
            <person name="Jeon J."/>
            <person name="Kim H."/>
            <person name="Choi G."/>
            <person name="Song H."/>
            <person name="Lee J."/>
            <person name="Lee S.C."/>
            <person name="Kwon J.K."/>
            <person name="Lee H.Y."/>
            <person name="Koo N."/>
            <person name="Hong Y."/>
            <person name="Kim R.W."/>
            <person name="Kang W.H."/>
            <person name="Huh J.H."/>
            <person name="Kang B.C."/>
            <person name="Yang T.J."/>
            <person name="Lee Y.H."/>
            <person name="Bennetzen J.L."/>
            <person name="Choi D."/>
        </authorList>
    </citation>
    <scope>NUCLEOTIDE SEQUENCE [LARGE SCALE GENOMIC DNA]</scope>
    <source>
        <strain evidence="11">cv. CM334</strain>
    </source>
</reference>
<dbReference type="InterPro" id="IPR009438">
    <property type="entry name" value="Phytosulfokine"/>
</dbReference>
<keyword evidence="3 9" id="KW-0217">Developmental protein</keyword>
<evidence type="ECO:0000256" key="2">
    <source>
        <dbReference type="ARBA" id="ARBA00010781"/>
    </source>
</evidence>
<dbReference type="OrthoDB" id="1914102at2759"/>
<keyword evidence="5 9" id="KW-0765">Sulfation</keyword>
<dbReference type="Pfam" id="PF06404">
    <property type="entry name" value="PSK"/>
    <property type="match status" value="1"/>
</dbReference>
<dbReference type="GO" id="GO:0008283">
    <property type="term" value="P:cell population proliferation"/>
    <property type="evidence" value="ECO:0007669"/>
    <property type="project" value="UniProtKB-UniRule"/>
</dbReference>
<comment type="caution">
    <text evidence="10">The sequence shown here is derived from an EMBL/GenBank/DDBJ whole genome shotgun (WGS) entry which is preliminary data.</text>
</comment>
<evidence type="ECO:0000313" key="11">
    <source>
        <dbReference type="Proteomes" id="UP000222542"/>
    </source>
</evidence>
<evidence type="ECO:0000256" key="7">
    <source>
        <dbReference type="ARBA" id="ARBA00022782"/>
    </source>
</evidence>
<evidence type="ECO:0000313" key="10">
    <source>
        <dbReference type="EMBL" id="PHT69145.1"/>
    </source>
</evidence>
<proteinExistence type="inferred from homology"/>
<organism evidence="10 11">
    <name type="scientific">Capsicum annuum</name>
    <name type="common">Capsicum pepper</name>
    <dbReference type="NCBI Taxonomy" id="4072"/>
    <lineage>
        <taxon>Eukaryota</taxon>
        <taxon>Viridiplantae</taxon>
        <taxon>Streptophyta</taxon>
        <taxon>Embryophyta</taxon>
        <taxon>Tracheophyta</taxon>
        <taxon>Spermatophyta</taxon>
        <taxon>Magnoliopsida</taxon>
        <taxon>eudicotyledons</taxon>
        <taxon>Gunneridae</taxon>
        <taxon>Pentapetalae</taxon>
        <taxon>asterids</taxon>
        <taxon>lamiids</taxon>
        <taxon>Solanales</taxon>
        <taxon>Solanaceae</taxon>
        <taxon>Solanoideae</taxon>
        <taxon>Capsiceae</taxon>
        <taxon>Capsicum</taxon>
    </lineage>
</organism>
<keyword evidence="4 9" id="KW-0964">Secreted</keyword>
<feature type="chain" id="PRO_5031608010" description="Phytosulfokine" evidence="9">
    <location>
        <begin position="26"/>
        <end position="99"/>
    </location>
</feature>
<dbReference type="GO" id="GO:0005576">
    <property type="term" value="C:extracellular region"/>
    <property type="evidence" value="ECO:0007669"/>
    <property type="project" value="UniProtKB-SubCell"/>
</dbReference>
<dbReference type="GO" id="GO:0008083">
    <property type="term" value="F:growth factor activity"/>
    <property type="evidence" value="ECO:0007669"/>
    <property type="project" value="UniProtKB-UniRule"/>
</dbReference>
<dbReference type="EMBL" id="AYRZ02000011">
    <property type="protein sequence ID" value="PHT69145.1"/>
    <property type="molecule type" value="Genomic_DNA"/>
</dbReference>
<protein>
    <recommendedName>
        <fullName evidence="9">Phytosulfokine</fullName>
    </recommendedName>
    <component>
        <recommendedName>
            <fullName evidence="9">Phytosulfokine-alpha</fullName>
            <shortName evidence="9">PSK-alpha</shortName>
            <shortName evidence="9">Phytosulfokine-a</shortName>
        </recommendedName>
    </component>
    <component>
        <recommendedName>
            <fullName evidence="9">Phytosulfokine-beta</fullName>
            <shortName evidence="9">PSK-beta</shortName>
            <shortName evidence="9">Phytosulfokine-b</shortName>
        </recommendedName>
    </component>
</protein>
<evidence type="ECO:0000256" key="5">
    <source>
        <dbReference type="ARBA" id="ARBA00022641"/>
    </source>
</evidence>
<dbReference type="Proteomes" id="UP000222542">
    <property type="component" value="Unassembled WGS sequence"/>
</dbReference>
<comment type="PTM">
    <text evidence="9">Sulfation is important for activity and for the binding to a putative membrane receptor.</text>
</comment>
<gene>
    <name evidence="10" type="ORF">T459_28632</name>
</gene>
<dbReference type="Gramene" id="PHT69145">
    <property type="protein sequence ID" value="PHT69145"/>
    <property type="gene ID" value="T459_28632"/>
</dbReference>
<dbReference type="GO" id="GO:0030154">
    <property type="term" value="P:cell differentiation"/>
    <property type="evidence" value="ECO:0007669"/>
    <property type="project" value="UniProtKB-UniRule"/>
</dbReference>
<dbReference type="PANTHER" id="PTHR33285:SF37">
    <property type="entry name" value="PHYTOSULFOKINE"/>
    <property type="match status" value="1"/>
</dbReference>
<keyword evidence="8 9" id="KW-0339">Growth factor</keyword>
<comment type="subcellular location">
    <subcellularLocation>
        <location evidence="1 9">Secreted</location>
    </subcellularLocation>
</comment>